<dbReference type="Pfam" id="PF04191">
    <property type="entry name" value="PEMT"/>
    <property type="match status" value="1"/>
</dbReference>
<keyword evidence="9 12" id="KW-0472">Membrane</keyword>
<evidence type="ECO:0008006" key="15">
    <source>
        <dbReference type="Google" id="ProtNLM"/>
    </source>
</evidence>
<proteinExistence type="predicted"/>
<feature type="transmembrane region" description="Helical" evidence="12">
    <location>
        <begin position="90"/>
        <end position="107"/>
    </location>
</feature>
<evidence type="ECO:0000256" key="9">
    <source>
        <dbReference type="ARBA" id="ARBA00023136"/>
    </source>
</evidence>
<evidence type="ECO:0000256" key="11">
    <source>
        <dbReference type="ARBA" id="ARBA00023264"/>
    </source>
</evidence>
<dbReference type="AlphaFoldDB" id="A0A5C3LGQ6"/>
<dbReference type="InterPro" id="IPR007318">
    <property type="entry name" value="Phopholipid_MeTrfase"/>
</dbReference>
<dbReference type="Gene3D" id="1.20.120.1630">
    <property type="match status" value="1"/>
</dbReference>
<gene>
    <name evidence="13" type="ORF">BDQ12DRAFT_617751</name>
</gene>
<keyword evidence="7 12" id="KW-1133">Transmembrane helix</keyword>
<evidence type="ECO:0000256" key="7">
    <source>
        <dbReference type="ARBA" id="ARBA00022989"/>
    </source>
</evidence>
<dbReference type="GO" id="GO:0008168">
    <property type="term" value="F:methyltransferase activity"/>
    <property type="evidence" value="ECO:0007669"/>
    <property type="project" value="UniProtKB-KW"/>
</dbReference>
<organism evidence="13 14">
    <name type="scientific">Crucibulum laeve</name>
    <dbReference type="NCBI Taxonomy" id="68775"/>
    <lineage>
        <taxon>Eukaryota</taxon>
        <taxon>Fungi</taxon>
        <taxon>Dikarya</taxon>
        <taxon>Basidiomycota</taxon>
        <taxon>Agaricomycotina</taxon>
        <taxon>Agaricomycetes</taxon>
        <taxon>Agaricomycetidae</taxon>
        <taxon>Agaricales</taxon>
        <taxon>Agaricineae</taxon>
        <taxon>Nidulariaceae</taxon>
        <taxon>Crucibulum</taxon>
    </lineage>
</organism>
<name>A0A5C3LGQ6_9AGAR</name>
<keyword evidence="3" id="KW-0808">Transferase</keyword>
<dbReference type="GO" id="GO:0032259">
    <property type="term" value="P:methylation"/>
    <property type="evidence" value="ECO:0007669"/>
    <property type="project" value="UniProtKB-KW"/>
</dbReference>
<keyword evidence="14" id="KW-1185">Reference proteome</keyword>
<keyword evidence="4" id="KW-0949">S-adenosyl-L-methionine</keyword>
<evidence type="ECO:0000256" key="8">
    <source>
        <dbReference type="ARBA" id="ARBA00023098"/>
    </source>
</evidence>
<dbReference type="Proteomes" id="UP000308652">
    <property type="component" value="Unassembled WGS sequence"/>
</dbReference>
<keyword evidence="8" id="KW-0443">Lipid metabolism</keyword>
<reference evidence="13 14" key="1">
    <citation type="journal article" date="2019" name="Nat. Ecol. Evol.">
        <title>Megaphylogeny resolves global patterns of mushroom evolution.</title>
        <authorList>
            <person name="Varga T."/>
            <person name="Krizsan K."/>
            <person name="Foldi C."/>
            <person name="Dima B."/>
            <person name="Sanchez-Garcia M."/>
            <person name="Sanchez-Ramirez S."/>
            <person name="Szollosi G.J."/>
            <person name="Szarkandi J.G."/>
            <person name="Papp V."/>
            <person name="Albert L."/>
            <person name="Andreopoulos W."/>
            <person name="Angelini C."/>
            <person name="Antonin V."/>
            <person name="Barry K.W."/>
            <person name="Bougher N.L."/>
            <person name="Buchanan P."/>
            <person name="Buyck B."/>
            <person name="Bense V."/>
            <person name="Catcheside P."/>
            <person name="Chovatia M."/>
            <person name="Cooper J."/>
            <person name="Damon W."/>
            <person name="Desjardin D."/>
            <person name="Finy P."/>
            <person name="Geml J."/>
            <person name="Haridas S."/>
            <person name="Hughes K."/>
            <person name="Justo A."/>
            <person name="Karasinski D."/>
            <person name="Kautmanova I."/>
            <person name="Kiss B."/>
            <person name="Kocsube S."/>
            <person name="Kotiranta H."/>
            <person name="LaButti K.M."/>
            <person name="Lechner B.E."/>
            <person name="Liimatainen K."/>
            <person name="Lipzen A."/>
            <person name="Lukacs Z."/>
            <person name="Mihaltcheva S."/>
            <person name="Morgado L.N."/>
            <person name="Niskanen T."/>
            <person name="Noordeloos M.E."/>
            <person name="Ohm R.A."/>
            <person name="Ortiz-Santana B."/>
            <person name="Ovrebo C."/>
            <person name="Racz N."/>
            <person name="Riley R."/>
            <person name="Savchenko A."/>
            <person name="Shiryaev A."/>
            <person name="Soop K."/>
            <person name="Spirin V."/>
            <person name="Szebenyi C."/>
            <person name="Tomsovsky M."/>
            <person name="Tulloss R.E."/>
            <person name="Uehling J."/>
            <person name="Grigoriev I.V."/>
            <person name="Vagvolgyi C."/>
            <person name="Papp T."/>
            <person name="Martin F.M."/>
            <person name="Miettinen O."/>
            <person name="Hibbett D.S."/>
            <person name="Nagy L.G."/>
        </authorList>
    </citation>
    <scope>NUCLEOTIDE SEQUENCE [LARGE SCALE GENOMIC DNA]</scope>
    <source>
        <strain evidence="13 14">CBS 166.37</strain>
    </source>
</reference>
<evidence type="ECO:0000256" key="6">
    <source>
        <dbReference type="ARBA" id="ARBA00022824"/>
    </source>
</evidence>
<dbReference type="GO" id="GO:0012505">
    <property type="term" value="C:endomembrane system"/>
    <property type="evidence" value="ECO:0007669"/>
    <property type="project" value="UniProtKB-SubCell"/>
</dbReference>
<evidence type="ECO:0000256" key="3">
    <source>
        <dbReference type="ARBA" id="ARBA00022603"/>
    </source>
</evidence>
<evidence type="ECO:0000256" key="12">
    <source>
        <dbReference type="SAM" id="Phobius"/>
    </source>
</evidence>
<evidence type="ECO:0000313" key="14">
    <source>
        <dbReference type="Proteomes" id="UP000308652"/>
    </source>
</evidence>
<feature type="transmembrane region" description="Helical" evidence="12">
    <location>
        <begin position="34"/>
        <end position="53"/>
    </location>
</feature>
<keyword evidence="11" id="KW-1208">Phospholipid metabolism</keyword>
<keyword evidence="2" id="KW-0444">Lipid biosynthesis</keyword>
<evidence type="ECO:0000256" key="5">
    <source>
        <dbReference type="ARBA" id="ARBA00022692"/>
    </source>
</evidence>
<feature type="transmembrane region" description="Helical" evidence="12">
    <location>
        <begin position="127"/>
        <end position="145"/>
    </location>
</feature>
<evidence type="ECO:0000313" key="13">
    <source>
        <dbReference type="EMBL" id="TFK32057.1"/>
    </source>
</evidence>
<dbReference type="UniPathway" id="UPA00753"/>
<keyword evidence="3" id="KW-0489">Methyltransferase</keyword>
<accession>A0A5C3LGQ6</accession>
<sequence>MFGAAEVAAILISRWSSLERWFPPNFKVGDTSKIYLSLTSVQGACFIVGGSFLRWKCNETFRGWLTSESSPLKANYILTSGPYSIVRHPTYTAAIMVYLGIFCWFGSRGSWVRESGVLTTVLGKAMVGTMSTLMLGAIAFGLIRMHDEDNLLRREFEEEWTPWAERVPNRLIPGVY</sequence>
<dbReference type="EMBL" id="ML213688">
    <property type="protein sequence ID" value="TFK32057.1"/>
    <property type="molecule type" value="Genomic_DNA"/>
</dbReference>
<keyword evidence="6" id="KW-0256">Endoplasmic reticulum</keyword>
<keyword evidence="5 12" id="KW-0812">Transmembrane</keyword>
<evidence type="ECO:0000256" key="4">
    <source>
        <dbReference type="ARBA" id="ARBA00022691"/>
    </source>
</evidence>
<comment type="subcellular location">
    <subcellularLocation>
        <location evidence="1">Endomembrane system</location>
        <topology evidence="1">Multi-pass membrane protein</topology>
    </subcellularLocation>
</comment>
<evidence type="ECO:0000256" key="2">
    <source>
        <dbReference type="ARBA" id="ARBA00022516"/>
    </source>
</evidence>
<keyword evidence="10" id="KW-0594">Phospholipid biosynthesis</keyword>
<evidence type="ECO:0000256" key="1">
    <source>
        <dbReference type="ARBA" id="ARBA00004127"/>
    </source>
</evidence>
<dbReference type="OrthoDB" id="422086at2759"/>
<protein>
    <recommendedName>
        <fullName evidence="15">Protein-S-isoprenylcysteine O-methyltransferase</fullName>
    </recommendedName>
</protein>
<dbReference type="GO" id="GO:0006656">
    <property type="term" value="P:phosphatidylcholine biosynthetic process"/>
    <property type="evidence" value="ECO:0007669"/>
    <property type="project" value="UniProtKB-UniPathway"/>
</dbReference>
<evidence type="ECO:0000256" key="10">
    <source>
        <dbReference type="ARBA" id="ARBA00023209"/>
    </source>
</evidence>